<evidence type="ECO:0000313" key="3">
    <source>
        <dbReference type="Proteomes" id="UP000887578"/>
    </source>
</evidence>
<keyword evidence="3" id="KW-1185">Reference proteome</keyword>
<dbReference type="WBParaSite" id="PDA_v2.g14463.t1">
    <property type="protein sequence ID" value="PDA_v2.g14463.t1"/>
    <property type="gene ID" value="PDA_v2.g14463"/>
</dbReference>
<organism evidence="3 4">
    <name type="scientific">Panagrolaimus davidi</name>
    <dbReference type="NCBI Taxonomy" id="227884"/>
    <lineage>
        <taxon>Eukaryota</taxon>
        <taxon>Metazoa</taxon>
        <taxon>Ecdysozoa</taxon>
        <taxon>Nematoda</taxon>
        <taxon>Chromadorea</taxon>
        <taxon>Rhabditida</taxon>
        <taxon>Tylenchina</taxon>
        <taxon>Panagrolaimomorpha</taxon>
        <taxon>Panagrolaimoidea</taxon>
        <taxon>Panagrolaimidae</taxon>
        <taxon>Panagrolaimus</taxon>
    </lineage>
</organism>
<evidence type="ECO:0000313" key="4">
    <source>
        <dbReference type="WBParaSite" id="PDA_v2.g14463.t1"/>
    </source>
</evidence>
<keyword evidence="1" id="KW-0812">Transmembrane</keyword>
<proteinExistence type="predicted"/>
<feature type="chain" id="PRO_5037114213" evidence="2">
    <location>
        <begin position="24"/>
        <end position="293"/>
    </location>
</feature>
<dbReference type="Proteomes" id="UP000887578">
    <property type="component" value="Unplaced"/>
</dbReference>
<keyword evidence="1" id="KW-1133">Transmembrane helix</keyword>
<feature type="signal peptide" evidence="2">
    <location>
        <begin position="1"/>
        <end position="23"/>
    </location>
</feature>
<keyword evidence="1" id="KW-0472">Membrane</keyword>
<sequence length="293" mass="33940">MEKHCQKFLTVYFLLIFSTICNGKIPKEYQIDKSKWQNPSDYYTKVTADDLKIVEIDEINICAKNDGSCDSNLNEWRQNEWLFAWGTIFVIALMAFIILFSCLFFLCKKKQSIIPQKMPFEEPDFKETKQNIVKNVPLNETKEIDEHIAQNIFGKIYEPENTKTLEEVSASKNLEKIDEKINSEPKIEFDNEFLLFGPIESESEAEGIKSKFETSLTENGSMTSSDFIFDNTLKNVTASINNTNIKEEENNGNNLLHKNDEITPIFTNTSNIDSYRTSTDEDDDFYVIDKKKE</sequence>
<evidence type="ECO:0000256" key="2">
    <source>
        <dbReference type="SAM" id="SignalP"/>
    </source>
</evidence>
<name>A0A914PI59_9BILA</name>
<reference evidence="4" key="1">
    <citation type="submission" date="2022-11" db="UniProtKB">
        <authorList>
            <consortium name="WormBaseParasite"/>
        </authorList>
    </citation>
    <scope>IDENTIFICATION</scope>
</reference>
<dbReference type="AlphaFoldDB" id="A0A914PI59"/>
<evidence type="ECO:0000256" key="1">
    <source>
        <dbReference type="SAM" id="Phobius"/>
    </source>
</evidence>
<feature type="transmembrane region" description="Helical" evidence="1">
    <location>
        <begin position="82"/>
        <end position="107"/>
    </location>
</feature>
<accession>A0A914PI59</accession>
<keyword evidence="2" id="KW-0732">Signal</keyword>
<protein>
    <submittedName>
        <fullName evidence="4">Uncharacterized protein</fullName>
    </submittedName>
</protein>